<comment type="caution">
    <text evidence="1">The sequence shown here is derived from an EMBL/GenBank/DDBJ whole genome shotgun (WGS) entry which is preliminary data.</text>
</comment>
<evidence type="ECO:0000313" key="1">
    <source>
        <dbReference type="EMBL" id="GMQ30885.1"/>
    </source>
</evidence>
<protein>
    <submittedName>
        <fullName evidence="1">Uncharacterized protein</fullName>
    </submittedName>
</protein>
<dbReference type="EMBL" id="BTPD01000012">
    <property type="protein sequence ID" value="GMQ30885.1"/>
    <property type="molecule type" value="Genomic_DNA"/>
</dbReference>
<dbReference type="Proteomes" id="UP001338309">
    <property type="component" value="Unassembled WGS sequence"/>
</dbReference>
<evidence type="ECO:0000313" key="2">
    <source>
        <dbReference type="Proteomes" id="UP001338309"/>
    </source>
</evidence>
<sequence>MEKLTNDQMENLVGSGYCEDAELLLFGGGFQGSDELWLLLYDTWVANCPQA</sequence>
<accession>A0ABQ6PUB8</accession>
<name>A0ABQ6PUB8_9BACT</name>
<keyword evidence="2" id="KW-1185">Reference proteome</keyword>
<dbReference type="RefSeq" id="WP_169719264.1">
    <property type="nucleotide sequence ID" value="NZ_BTPD01000012.1"/>
</dbReference>
<organism evidence="1 2">
    <name type="scientific">Algoriphagus confluentis</name>
    <dbReference type="NCBI Taxonomy" id="1697556"/>
    <lineage>
        <taxon>Bacteria</taxon>
        <taxon>Pseudomonadati</taxon>
        <taxon>Bacteroidota</taxon>
        <taxon>Cytophagia</taxon>
        <taxon>Cytophagales</taxon>
        <taxon>Cyclobacteriaceae</taxon>
        <taxon>Algoriphagus</taxon>
    </lineage>
</organism>
<gene>
    <name evidence="1" type="ORF">Aconfl_35280</name>
</gene>
<proteinExistence type="predicted"/>
<reference evidence="1 2" key="1">
    <citation type="submission" date="2023-08" db="EMBL/GenBank/DDBJ databases">
        <title>Draft genome sequence of Algoriphagus confluentis.</title>
        <authorList>
            <person name="Takatani N."/>
            <person name="Hosokawa M."/>
            <person name="Sawabe T."/>
        </authorList>
    </citation>
    <scope>NUCLEOTIDE SEQUENCE [LARGE SCALE GENOMIC DNA]</scope>
    <source>
        <strain evidence="1 2">NBRC 111222</strain>
    </source>
</reference>